<dbReference type="RefSeq" id="WP_014804405.1">
    <property type="nucleotide sequence ID" value="NC_018020.1"/>
</dbReference>
<evidence type="ECO:0000313" key="2">
    <source>
        <dbReference type="EMBL" id="AFM13905.1"/>
    </source>
</evidence>
<dbReference type="AlphaFoldDB" id="I4B9E8"/>
<feature type="compositionally biased region" description="Low complexity" evidence="1">
    <location>
        <begin position="69"/>
        <end position="88"/>
    </location>
</feature>
<sequence length="414" mass="45044">MPNWSGAIKLANRTLIGLLAVVLVVGPAAAKKKATAAPVPASVPTAPSVAGQAAPSAKPAAEPAKKAESPGAAQPQSPGASAPAPAAGNQTVNHDALLLRIREALKFGNSQQVRDALNTLTRLNTAEQKSLLPELKKTCSSPDPLVLRKMAEFIGGAPFNDLDEELTRFLGDKNNEQLFFSTVGALAKKKPASALPAIIKEIKEQDFSKPGNRLPDAVHLLTIYKDSSLQPFLMEKLNAADTYADYRSGILKYLGETKPWSETTKSQVLKLYKDEAEPLTVRGSAAYALGKAEIAEAKPILKETLTKIEELKSSDEKKRYTRFRMQIIASLILLKDNEVREILYAMARDDDELVRVRAIHQIGQLKIAESRELLEYKSKFDPSMKVQKEAKKALALLDGDKSVPTSTPETEKEK</sequence>
<dbReference type="HOGENOM" id="CLU_663822_0_0_12"/>
<organism evidence="2 3">
    <name type="scientific">Turneriella parva (strain ATCC BAA-1111 / DSM 21527 / NCTC 11395 / H)</name>
    <name type="common">Leptospira parva</name>
    <dbReference type="NCBI Taxonomy" id="869212"/>
    <lineage>
        <taxon>Bacteria</taxon>
        <taxon>Pseudomonadati</taxon>
        <taxon>Spirochaetota</taxon>
        <taxon>Spirochaetia</taxon>
        <taxon>Leptospirales</taxon>
        <taxon>Leptospiraceae</taxon>
        <taxon>Turneriella</taxon>
    </lineage>
</organism>
<evidence type="ECO:0008006" key="4">
    <source>
        <dbReference type="Google" id="ProtNLM"/>
    </source>
</evidence>
<reference evidence="2 3" key="1">
    <citation type="submission" date="2012-06" db="EMBL/GenBank/DDBJ databases">
        <title>The complete chromosome of genome of Turneriella parva DSM 21527.</title>
        <authorList>
            <consortium name="US DOE Joint Genome Institute (JGI-PGF)"/>
            <person name="Lucas S."/>
            <person name="Han J."/>
            <person name="Lapidus A."/>
            <person name="Bruce D."/>
            <person name="Goodwin L."/>
            <person name="Pitluck S."/>
            <person name="Peters L."/>
            <person name="Kyrpides N."/>
            <person name="Mavromatis K."/>
            <person name="Ivanova N."/>
            <person name="Mikhailova N."/>
            <person name="Chertkov O."/>
            <person name="Detter J.C."/>
            <person name="Tapia R."/>
            <person name="Han C."/>
            <person name="Land M."/>
            <person name="Hauser L."/>
            <person name="Markowitz V."/>
            <person name="Cheng J.-F."/>
            <person name="Hugenholtz P."/>
            <person name="Woyke T."/>
            <person name="Wu D."/>
            <person name="Gronow S."/>
            <person name="Wellnitz S."/>
            <person name="Brambilla E."/>
            <person name="Klenk H.-P."/>
            <person name="Eisen J.A."/>
        </authorList>
    </citation>
    <scope>NUCLEOTIDE SEQUENCE [LARGE SCALE GENOMIC DNA]</scope>
    <source>
        <strain evidence="3">ATCC BAA-1111 / DSM 21527 / NCTC 11395 / H</strain>
    </source>
</reference>
<evidence type="ECO:0000313" key="3">
    <source>
        <dbReference type="Proteomes" id="UP000006048"/>
    </source>
</evidence>
<accession>I4B9E8</accession>
<proteinExistence type="predicted"/>
<dbReference type="KEGG" id="tpx:Turpa_3266"/>
<dbReference type="Proteomes" id="UP000006048">
    <property type="component" value="Chromosome"/>
</dbReference>
<dbReference type="STRING" id="869212.Turpa_3266"/>
<dbReference type="EMBL" id="CP002959">
    <property type="protein sequence ID" value="AFM13905.1"/>
    <property type="molecule type" value="Genomic_DNA"/>
</dbReference>
<dbReference type="InterPro" id="IPR016024">
    <property type="entry name" value="ARM-type_fold"/>
</dbReference>
<feature type="compositionally biased region" description="Low complexity" evidence="1">
    <location>
        <begin position="34"/>
        <end position="62"/>
    </location>
</feature>
<dbReference type="SUPFAM" id="SSF48371">
    <property type="entry name" value="ARM repeat"/>
    <property type="match status" value="2"/>
</dbReference>
<protein>
    <recommendedName>
        <fullName evidence="4">PBS lyase HEAT domain protein repeat-containing protein</fullName>
    </recommendedName>
</protein>
<gene>
    <name evidence="2" type="ordered locus">Turpa_3266</name>
</gene>
<feature type="region of interest" description="Disordered" evidence="1">
    <location>
        <begin position="34"/>
        <end position="88"/>
    </location>
</feature>
<dbReference type="Gene3D" id="1.25.10.10">
    <property type="entry name" value="Leucine-rich Repeat Variant"/>
    <property type="match status" value="2"/>
</dbReference>
<dbReference type="InterPro" id="IPR011989">
    <property type="entry name" value="ARM-like"/>
</dbReference>
<evidence type="ECO:0000256" key="1">
    <source>
        <dbReference type="SAM" id="MobiDB-lite"/>
    </source>
</evidence>
<keyword evidence="3" id="KW-1185">Reference proteome</keyword>
<name>I4B9E8_TURPD</name>